<evidence type="ECO:0000256" key="7">
    <source>
        <dbReference type="SAM" id="Coils"/>
    </source>
</evidence>
<dbReference type="RefSeq" id="XP_035319303.1">
    <property type="nucleotide sequence ID" value="XM_035464633.1"/>
</dbReference>
<proteinExistence type="predicted"/>
<evidence type="ECO:0000256" key="3">
    <source>
        <dbReference type="ARBA" id="ARBA00022763"/>
    </source>
</evidence>
<dbReference type="InterPro" id="IPR004601">
    <property type="entry name" value="UvdE"/>
</dbReference>
<comment type="caution">
    <text evidence="10">The sequence shown here is derived from an EMBL/GenBank/DDBJ whole genome shotgun (WGS) entry which is preliminary data.</text>
</comment>
<dbReference type="GO" id="GO:0016787">
    <property type="term" value="F:hydrolase activity"/>
    <property type="evidence" value="ECO:0007669"/>
    <property type="project" value="UniProtKB-KW"/>
</dbReference>
<feature type="region of interest" description="Disordered" evidence="8">
    <location>
        <begin position="1"/>
        <end position="47"/>
    </location>
</feature>
<keyword evidence="2 10" id="KW-0255">Endonuclease</keyword>
<keyword evidence="11" id="KW-1185">Reference proteome</keyword>
<evidence type="ECO:0000256" key="5">
    <source>
        <dbReference type="ARBA" id="ARBA00022801"/>
    </source>
</evidence>
<dbReference type="InterPro" id="IPR044430">
    <property type="entry name" value="SETD6_SET"/>
</dbReference>
<keyword evidence="6" id="KW-0234">DNA repair</keyword>
<dbReference type="SUPFAM" id="SSF82199">
    <property type="entry name" value="SET domain"/>
    <property type="match status" value="1"/>
</dbReference>
<feature type="region of interest" description="Disordered" evidence="8">
    <location>
        <begin position="444"/>
        <end position="465"/>
    </location>
</feature>
<feature type="compositionally biased region" description="Polar residues" evidence="8">
    <location>
        <begin position="11"/>
        <end position="27"/>
    </location>
</feature>
<dbReference type="GO" id="GO:0009411">
    <property type="term" value="P:response to UV"/>
    <property type="evidence" value="ECO:0007669"/>
    <property type="project" value="InterPro"/>
</dbReference>
<gene>
    <name evidence="10" type="ORF">GMORB2_2654</name>
</gene>
<organism evidence="10 11">
    <name type="scientific">Geosmithia morbida</name>
    <dbReference type="NCBI Taxonomy" id="1094350"/>
    <lineage>
        <taxon>Eukaryota</taxon>
        <taxon>Fungi</taxon>
        <taxon>Dikarya</taxon>
        <taxon>Ascomycota</taxon>
        <taxon>Pezizomycotina</taxon>
        <taxon>Sordariomycetes</taxon>
        <taxon>Hypocreomycetidae</taxon>
        <taxon>Hypocreales</taxon>
        <taxon>Bionectriaceae</taxon>
        <taxon>Geosmithia</taxon>
    </lineage>
</organism>
<dbReference type="GO" id="GO:0016279">
    <property type="term" value="F:protein-lysine N-methyltransferase activity"/>
    <property type="evidence" value="ECO:0007669"/>
    <property type="project" value="InterPro"/>
</dbReference>
<feature type="compositionally biased region" description="Basic and acidic residues" evidence="8">
    <location>
        <begin position="30"/>
        <end position="47"/>
    </location>
</feature>
<protein>
    <submittedName>
        <fullName evidence="10">UV DNA damage endonuclease</fullName>
    </submittedName>
</protein>
<evidence type="ECO:0000256" key="8">
    <source>
        <dbReference type="SAM" id="MobiDB-lite"/>
    </source>
</evidence>
<reference evidence="10" key="1">
    <citation type="submission" date="2020-03" db="EMBL/GenBank/DDBJ databases">
        <title>Site-based positive gene gene selection in Geosmithia morbida across the United States reveals a broad range of putative effectors and factors for local host and environmental adapation.</title>
        <authorList>
            <person name="Onufrak A."/>
            <person name="Murdoch R.W."/>
            <person name="Gazis R."/>
            <person name="Huff M."/>
            <person name="Staton M."/>
            <person name="Klingeman W."/>
            <person name="Hadziabdic D."/>
        </authorList>
    </citation>
    <scope>NUCLEOTIDE SEQUENCE</scope>
    <source>
        <strain evidence="10">1262</strain>
    </source>
</reference>
<feature type="compositionally biased region" description="Basic and acidic residues" evidence="8">
    <location>
        <begin position="132"/>
        <end position="143"/>
    </location>
</feature>
<dbReference type="CDD" id="cd19178">
    <property type="entry name" value="SET_SETD6"/>
    <property type="match status" value="1"/>
</dbReference>
<keyword evidence="5" id="KW-0378">Hydrolase</keyword>
<dbReference type="GO" id="GO:0005634">
    <property type="term" value="C:nucleus"/>
    <property type="evidence" value="ECO:0007669"/>
    <property type="project" value="TreeGrafter"/>
</dbReference>
<dbReference type="Gene3D" id="3.20.20.150">
    <property type="entry name" value="Divalent-metal-dependent TIM barrel enzymes"/>
    <property type="match status" value="1"/>
</dbReference>
<dbReference type="PROSITE" id="PS50280">
    <property type="entry name" value="SET"/>
    <property type="match status" value="1"/>
</dbReference>
<evidence type="ECO:0000313" key="11">
    <source>
        <dbReference type="Proteomes" id="UP000749293"/>
    </source>
</evidence>
<feature type="coiled-coil region" evidence="7">
    <location>
        <begin position="48"/>
        <end position="75"/>
    </location>
</feature>
<dbReference type="FunFam" id="3.90.1410.10:FF:000007">
    <property type="entry name" value="Ribosomal lysine N-methyltransferase 4"/>
    <property type="match status" value="1"/>
</dbReference>
<dbReference type="SUPFAM" id="SSF51658">
    <property type="entry name" value="Xylose isomerase-like"/>
    <property type="match status" value="1"/>
</dbReference>
<dbReference type="SUPFAM" id="SSF81822">
    <property type="entry name" value="RuBisCo LSMT C-terminal, substrate-binding domain"/>
    <property type="match status" value="1"/>
</dbReference>
<dbReference type="InterPro" id="IPR001214">
    <property type="entry name" value="SET_dom"/>
</dbReference>
<dbReference type="Gene3D" id="3.90.1420.10">
    <property type="entry name" value="Rubisco LSMT, substrate-binding domain"/>
    <property type="match status" value="1"/>
</dbReference>
<keyword evidence="4" id="KW-0228">DNA excision</keyword>
<dbReference type="GO" id="GO:0004519">
    <property type="term" value="F:endonuclease activity"/>
    <property type="evidence" value="ECO:0007669"/>
    <property type="project" value="UniProtKB-KW"/>
</dbReference>
<dbReference type="Pfam" id="PF00856">
    <property type="entry name" value="SET"/>
    <property type="match status" value="1"/>
</dbReference>
<dbReference type="GeneID" id="55968884"/>
<dbReference type="PANTHER" id="PTHR31290">
    <property type="entry name" value="UV-DAMAGE ENDONUCLEASE"/>
    <property type="match status" value="1"/>
</dbReference>
<dbReference type="InterPro" id="IPR036237">
    <property type="entry name" value="Xyl_isomerase-like_sf"/>
</dbReference>
<dbReference type="GO" id="GO:0006289">
    <property type="term" value="P:nucleotide-excision repair"/>
    <property type="evidence" value="ECO:0007669"/>
    <property type="project" value="InterPro"/>
</dbReference>
<dbReference type="InterPro" id="IPR046341">
    <property type="entry name" value="SET_dom_sf"/>
</dbReference>
<keyword evidence="3" id="KW-0227">DNA damage</keyword>
<evidence type="ECO:0000256" key="6">
    <source>
        <dbReference type="ARBA" id="ARBA00023204"/>
    </source>
</evidence>
<dbReference type="InterPro" id="IPR015353">
    <property type="entry name" value="Rubisco_LSMT_subst-bd"/>
</dbReference>
<evidence type="ECO:0000256" key="4">
    <source>
        <dbReference type="ARBA" id="ARBA00022769"/>
    </source>
</evidence>
<feature type="domain" description="SET" evidence="9">
    <location>
        <begin position="547"/>
        <end position="800"/>
    </location>
</feature>
<dbReference type="InterPro" id="IPR036464">
    <property type="entry name" value="Rubisco_LSMT_subst-bd_sf"/>
</dbReference>
<dbReference type="Proteomes" id="UP000749293">
    <property type="component" value="Unassembled WGS sequence"/>
</dbReference>
<dbReference type="EMBL" id="JAANYQ010000015">
    <property type="protein sequence ID" value="KAF4120651.1"/>
    <property type="molecule type" value="Genomic_DNA"/>
</dbReference>
<accession>A0A9P4YPB8</accession>
<dbReference type="PANTHER" id="PTHR31290:SF5">
    <property type="entry name" value="UV-DAMAGE ENDONUCLEASE"/>
    <property type="match status" value="1"/>
</dbReference>
<evidence type="ECO:0000259" key="9">
    <source>
        <dbReference type="PROSITE" id="PS50280"/>
    </source>
</evidence>
<evidence type="ECO:0000256" key="1">
    <source>
        <dbReference type="ARBA" id="ARBA00022722"/>
    </source>
</evidence>
<feature type="compositionally biased region" description="Polar residues" evidence="8">
    <location>
        <begin position="974"/>
        <end position="986"/>
    </location>
</feature>
<evidence type="ECO:0000313" key="10">
    <source>
        <dbReference type="EMBL" id="KAF4120651.1"/>
    </source>
</evidence>
<sequence>MPSSKRKNRESQSPPTSNTRQRFSTRVASRRAEEIEKEGQDAIRSDSVERAVRKLKEMEDQLQNIVRKERRAVETSRLDDKLADGKTRIDNAKLPRTSIPINHVINGKPGDHGSSSDLDTGEDDSVPWTSDAAKDQEEVERGARRAPPVNSERLPLPWTGRLGYACLNTYLRASNPPVFSSRTCRISSIIDHRYPLEKPDQPEHAVKNRPDKTKKADERLGVEYVREIGLANARDVKKVLRWNDRFGIKFMRLSSDMFPFASHRDYGYELAPFAASTLAEIGQVAAELGHRLTVHPGQYTQLGSPRKEVVTAAVRDLEYHDEMLSLLRLPEQADRDAVMILHLGGTFGDKAATMDRFRDNFRSLLSEAIKRRLVLENDDVSWTVHDLLPLCEELNIPLVLDFHHHNILFDQDKIREGTRDIIDLYDRIAATWTRKGIRQKMHYSEQTASAITPRERRKHSARVRTLPPCPDGMDLMIEAKDKEQAVFELMRTFKLPGYDLFNDIIPYERDDESPTSSRSKNKNTKKNAADHSFLSWFKGLPGASFSDDISIIDLRSRGAGRGIVATRDISPDTTLFTIPRKGIIDVETSDIAKRLPDLFRANLSAREGTREDGNAADDSPKQDSWSGLILILIYEFLRGQDSPWKPYFDILPQTFETPMFWTDEELDELQASPTRGKVGRENAEAMFRASILPVIRQNPELFASSEVASDDQLIGLAHRMGSTIMAYAFDLENEDEQEENPDEEWVEDRQAKSVMGMVPMADILNADAEFNAHVNHGDESLSVVSLRPIKAGDEILNYYGPHPNSELLRRYGYVTDKHARHDVVELPWSDVERAMASELGVSTDKLSGIRKGLDDEEFEDTFVLEREAGDIGPDGMFEGPPGGVLVPEELTEQLKFFVKAVKKLDPEAVPEKRKRREIMESILARAVVALEARYPTSVEEDERLLSQGGLSERHRMAVVVRLGEKRLLRETKAQLAQSAEQETEGSSGKKAKRS</sequence>
<keyword evidence="1" id="KW-0540">Nuclease</keyword>
<dbReference type="Pfam" id="PF09273">
    <property type="entry name" value="Rubis-subs-bind"/>
    <property type="match status" value="1"/>
</dbReference>
<name>A0A9P4YPB8_9HYPO</name>
<dbReference type="OrthoDB" id="541883at2759"/>
<dbReference type="Gene3D" id="3.90.1410.10">
    <property type="entry name" value="set domain protein methyltransferase, domain 1"/>
    <property type="match status" value="1"/>
</dbReference>
<dbReference type="Pfam" id="PF03851">
    <property type="entry name" value="UvdE"/>
    <property type="match status" value="1"/>
</dbReference>
<feature type="region of interest" description="Disordered" evidence="8">
    <location>
        <begin position="101"/>
        <end position="152"/>
    </location>
</feature>
<dbReference type="GO" id="GO:0043504">
    <property type="term" value="P:mitochondrial DNA repair"/>
    <property type="evidence" value="ECO:0007669"/>
    <property type="project" value="TreeGrafter"/>
</dbReference>
<dbReference type="AlphaFoldDB" id="A0A9P4YPB8"/>
<dbReference type="NCBIfam" id="TIGR00629">
    <property type="entry name" value="uvde"/>
    <property type="match status" value="1"/>
</dbReference>
<dbReference type="GO" id="GO:0005739">
    <property type="term" value="C:mitochondrion"/>
    <property type="evidence" value="ECO:0007669"/>
    <property type="project" value="TreeGrafter"/>
</dbReference>
<feature type="region of interest" description="Disordered" evidence="8">
    <location>
        <begin position="972"/>
        <end position="994"/>
    </location>
</feature>
<keyword evidence="7" id="KW-0175">Coiled coil</keyword>
<evidence type="ECO:0000256" key="2">
    <source>
        <dbReference type="ARBA" id="ARBA00022759"/>
    </source>
</evidence>